<name>A0AAW9FDT5_9HYPH</name>
<gene>
    <name evidence="1" type="ORF">RMR22_03525</name>
</gene>
<evidence type="ECO:0000313" key="1">
    <source>
        <dbReference type="EMBL" id="MDX8301301.1"/>
    </source>
</evidence>
<dbReference type="RefSeq" id="WP_320202393.1">
    <property type="nucleotide sequence ID" value="NZ_CP192781.1"/>
</dbReference>
<comment type="caution">
    <text evidence="1">The sequence shown here is derived from an EMBL/GenBank/DDBJ whole genome shotgun (WGS) entry which is preliminary data.</text>
</comment>
<sequence>MDMDKLRMMGAQARAKLEAQKAFDTLDNEKRIIALLATRLIKVKIAREKSPERYTVTMPDGSTIERTSLLDLNDICIKLRLA</sequence>
<protein>
    <submittedName>
        <fullName evidence="1">Uncharacterized protein</fullName>
    </submittedName>
</protein>
<organism evidence="1">
    <name type="scientific">Agrobacterium rosae</name>
    <dbReference type="NCBI Taxonomy" id="1972867"/>
    <lineage>
        <taxon>Bacteria</taxon>
        <taxon>Pseudomonadati</taxon>
        <taxon>Pseudomonadota</taxon>
        <taxon>Alphaproteobacteria</taxon>
        <taxon>Hyphomicrobiales</taxon>
        <taxon>Rhizobiaceae</taxon>
        <taxon>Rhizobium/Agrobacterium group</taxon>
        <taxon>Agrobacterium</taxon>
    </lineage>
</organism>
<dbReference type="EMBL" id="JAVRAF010000001">
    <property type="protein sequence ID" value="MDX8301301.1"/>
    <property type="molecule type" value="Genomic_DNA"/>
</dbReference>
<dbReference type="AlphaFoldDB" id="A0AAW9FDT5"/>
<reference evidence="1" key="1">
    <citation type="journal article" date="2023" name="Phytobiomes J">
        <title>Deciphering the key players within the bacterial microbiota associated with aerial crown gall tumors on rhododendron: Insights into the gallobiome.</title>
        <authorList>
            <person name="Kuzmanovic N."/>
            <person name="Nesme J."/>
            <person name="Wolf J."/>
            <person name="Neumann-Schaal M."/>
            <person name="Petersen J."/>
            <person name="Fernandez-Gnecco G."/>
            <person name="Sproeer C."/>
            <person name="Bunk B."/>
            <person name="Overmann J."/>
            <person name="Sorensen S.J."/>
            <person name="Idczak E."/>
            <person name="Smalla K."/>
        </authorList>
    </citation>
    <scope>NUCLEOTIDE SEQUENCE</scope>
    <source>
        <strain evidence="1">Rho-11.1</strain>
    </source>
</reference>
<proteinExistence type="predicted"/>
<accession>A0AAW9FDT5</accession>